<dbReference type="EnsemblMetazoa" id="HelroT165371">
    <property type="protein sequence ID" value="HelroP165371"/>
    <property type="gene ID" value="HelroG165371"/>
</dbReference>
<feature type="compositionally biased region" description="Basic and acidic residues" evidence="1">
    <location>
        <begin position="1"/>
        <end position="13"/>
    </location>
</feature>
<dbReference type="InterPro" id="IPR005135">
    <property type="entry name" value="Endo/exonuclease/phosphatase"/>
</dbReference>
<dbReference type="CTD" id="20200986"/>
<dbReference type="Pfam" id="PF14529">
    <property type="entry name" value="Exo_endo_phos_2"/>
    <property type="match status" value="1"/>
</dbReference>
<name>T1EWN6_HELRO</name>
<dbReference type="PANTHER" id="PTHR33395:SF21">
    <property type="entry name" value="PERICARDIN"/>
    <property type="match status" value="1"/>
</dbReference>
<dbReference type="GO" id="GO:0061343">
    <property type="term" value="P:cell adhesion involved in heart morphogenesis"/>
    <property type="evidence" value="ECO:0000318"/>
    <property type="project" value="GO_Central"/>
</dbReference>
<evidence type="ECO:0000259" key="2">
    <source>
        <dbReference type="Pfam" id="PF14529"/>
    </source>
</evidence>
<proteinExistence type="predicted"/>
<reference evidence="4" key="3">
    <citation type="submission" date="2015-06" db="UniProtKB">
        <authorList>
            <consortium name="EnsemblMetazoa"/>
        </authorList>
    </citation>
    <scope>IDENTIFICATION</scope>
</reference>
<evidence type="ECO:0000313" key="5">
    <source>
        <dbReference type="Proteomes" id="UP000015101"/>
    </source>
</evidence>
<dbReference type="EMBL" id="AMQM01002035">
    <property type="status" value="NOT_ANNOTATED_CDS"/>
    <property type="molecule type" value="Genomic_DNA"/>
</dbReference>
<dbReference type="GO" id="GO:0003824">
    <property type="term" value="F:catalytic activity"/>
    <property type="evidence" value="ECO:0007669"/>
    <property type="project" value="InterPro"/>
</dbReference>
<feature type="region of interest" description="Disordered" evidence="1">
    <location>
        <begin position="1"/>
        <end position="26"/>
    </location>
</feature>
<organism evidence="4 5">
    <name type="scientific">Helobdella robusta</name>
    <name type="common">Californian leech</name>
    <dbReference type="NCBI Taxonomy" id="6412"/>
    <lineage>
        <taxon>Eukaryota</taxon>
        <taxon>Metazoa</taxon>
        <taxon>Spiralia</taxon>
        <taxon>Lophotrochozoa</taxon>
        <taxon>Annelida</taxon>
        <taxon>Clitellata</taxon>
        <taxon>Hirudinea</taxon>
        <taxon>Rhynchobdellida</taxon>
        <taxon>Glossiphoniidae</taxon>
        <taxon>Helobdella</taxon>
    </lineage>
</organism>
<dbReference type="HOGENOM" id="CLU_1295627_0_0_1"/>
<dbReference type="OrthoDB" id="6152956at2759"/>
<reference evidence="5" key="1">
    <citation type="submission" date="2012-12" db="EMBL/GenBank/DDBJ databases">
        <authorList>
            <person name="Hellsten U."/>
            <person name="Grimwood J."/>
            <person name="Chapman J.A."/>
            <person name="Shapiro H."/>
            <person name="Aerts A."/>
            <person name="Otillar R.P."/>
            <person name="Terry A.Y."/>
            <person name="Boore J.L."/>
            <person name="Simakov O."/>
            <person name="Marletaz F."/>
            <person name="Cho S.-J."/>
            <person name="Edsinger-Gonzales E."/>
            <person name="Havlak P."/>
            <person name="Kuo D.-H."/>
            <person name="Larsson T."/>
            <person name="Lv J."/>
            <person name="Arendt D."/>
            <person name="Savage R."/>
            <person name="Osoegawa K."/>
            <person name="de Jong P."/>
            <person name="Lindberg D.R."/>
            <person name="Seaver E.C."/>
            <person name="Weisblat D.A."/>
            <person name="Putnam N.H."/>
            <person name="Grigoriev I.V."/>
            <person name="Rokhsar D.S."/>
        </authorList>
    </citation>
    <scope>NUCLEOTIDE SEQUENCE</scope>
</reference>
<dbReference type="eggNOG" id="KOG1075">
    <property type="taxonomic scope" value="Eukaryota"/>
</dbReference>
<dbReference type="InterPro" id="IPR036691">
    <property type="entry name" value="Endo/exonu/phosph_ase_sf"/>
</dbReference>
<dbReference type="AlphaFoldDB" id="T1EWN6"/>
<dbReference type="InParanoid" id="T1EWN6"/>
<accession>T1EWN6</accession>
<evidence type="ECO:0000313" key="3">
    <source>
        <dbReference type="EMBL" id="ESN91348.1"/>
    </source>
</evidence>
<feature type="domain" description="Endonuclease/exonuclease/phosphatase" evidence="2">
    <location>
        <begin position="17"/>
        <end position="118"/>
    </location>
</feature>
<dbReference type="EMBL" id="KB097700">
    <property type="protein sequence ID" value="ESN91348.1"/>
    <property type="molecule type" value="Genomic_DNA"/>
</dbReference>
<protein>
    <recommendedName>
        <fullName evidence="2">Endonuclease/exonuclease/phosphatase domain-containing protein</fullName>
    </recommendedName>
</protein>
<evidence type="ECO:0000256" key="1">
    <source>
        <dbReference type="SAM" id="MobiDB-lite"/>
    </source>
</evidence>
<dbReference type="GeneID" id="20200986"/>
<dbReference type="Gene3D" id="3.60.10.10">
    <property type="entry name" value="Endonuclease/exonuclease/phosphatase"/>
    <property type="match status" value="1"/>
</dbReference>
<evidence type="ECO:0000313" key="4">
    <source>
        <dbReference type="EnsemblMetazoa" id="HelroP165371"/>
    </source>
</evidence>
<reference evidence="3 5" key="2">
    <citation type="journal article" date="2013" name="Nature">
        <title>Insights into bilaterian evolution from three spiralian genomes.</title>
        <authorList>
            <person name="Simakov O."/>
            <person name="Marletaz F."/>
            <person name="Cho S.J."/>
            <person name="Edsinger-Gonzales E."/>
            <person name="Havlak P."/>
            <person name="Hellsten U."/>
            <person name="Kuo D.H."/>
            <person name="Larsson T."/>
            <person name="Lv J."/>
            <person name="Arendt D."/>
            <person name="Savage R."/>
            <person name="Osoegawa K."/>
            <person name="de Jong P."/>
            <person name="Grimwood J."/>
            <person name="Chapman J.A."/>
            <person name="Shapiro H."/>
            <person name="Aerts A."/>
            <person name="Otillar R.P."/>
            <person name="Terry A.Y."/>
            <person name="Boore J.L."/>
            <person name="Grigoriev I.V."/>
            <person name="Lindberg D.R."/>
            <person name="Seaver E.C."/>
            <person name="Weisblat D.A."/>
            <person name="Putnam N.H."/>
            <person name="Rokhsar D.S."/>
        </authorList>
    </citation>
    <scope>NUCLEOTIDE SEQUENCE</scope>
</reference>
<dbReference type="GO" id="GO:0007508">
    <property type="term" value="P:larval heart development"/>
    <property type="evidence" value="ECO:0000318"/>
    <property type="project" value="GO_Central"/>
</dbReference>
<keyword evidence="5" id="KW-1185">Reference proteome</keyword>
<dbReference type="GO" id="GO:0031012">
    <property type="term" value="C:extracellular matrix"/>
    <property type="evidence" value="ECO:0000318"/>
    <property type="project" value="GO_Central"/>
</dbReference>
<dbReference type="PANTHER" id="PTHR33395">
    <property type="entry name" value="TRANSCRIPTASE, PUTATIVE-RELATED-RELATED"/>
    <property type="match status" value="1"/>
</dbReference>
<dbReference type="STRING" id="6412.T1EWN6"/>
<dbReference type="SUPFAM" id="SSF56219">
    <property type="entry name" value="DNase I-like"/>
    <property type="match status" value="1"/>
</dbReference>
<gene>
    <name evidence="4" type="primary">20200986</name>
    <name evidence="3" type="ORF">HELRODRAFT_165371</name>
</gene>
<dbReference type="RefSeq" id="XP_009030216.1">
    <property type="nucleotide sequence ID" value="XM_009031968.1"/>
</dbReference>
<sequence length="213" mass="24452">MFRKDREHSKDKGQGVCYRVPDSTKENDSGLRELIRNATKVPCVIMGDFNHHIDWNHREGKKLVDELFLDCIDENFLTQHVMEPTRGENILDLIISAEENLIEEVRVGEEFGTSDHRILRFNIVFTGTPEEKLMAALWLPGVTSEILVDDNGTITCHLVSCCYQGRRSPTKRKQQLLQQRKLAFEKLSVCAGSTQFTQRKNQKLCSNGLQNFN</sequence>
<dbReference type="KEGG" id="hro:HELRODRAFT_165371"/>
<dbReference type="Proteomes" id="UP000015101">
    <property type="component" value="Unassembled WGS sequence"/>
</dbReference>